<evidence type="ECO:0000256" key="4">
    <source>
        <dbReference type="ARBA" id="ARBA00022833"/>
    </source>
</evidence>
<dbReference type="Proteomes" id="UP001229421">
    <property type="component" value="Unassembled WGS sequence"/>
</dbReference>
<dbReference type="EMBL" id="JAUHHV010000003">
    <property type="protein sequence ID" value="KAK1429444.1"/>
    <property type="molecule type" value="Genomic_DNA"/>
</dbReference>
<dbReference type="PROSITE" id="PS01359">
    <property type="entry name" value="ZF_PHD_1"/>
    <property type="match status" value="1"/>
</dbReference>
<evidence type="ECO:0000256" key="5">
    <source>
        <dbReference type="ARBA" id="ARBA00023242"/>
    </source>
</evidence>
<dbReference type="PANTHER" id="PTHR47025">
    <property type="entry name" value="AUTOIMMUNE REGULATOR"/>
    <property type="match status" value="1"/>
</dbReference>
<feature type="domain" description="PHD-type" evidence="8">
    <location>
        <begin position="142"/>
        <end position="187"/>
    </location>
</feature>
<dbReference type="GO" id="GO:0045944">
    <property type="term" value="P:positive regulation of transcription by RNA polymerase II"/>
    <property type="evidence" value="ECO:0007669"/>
    <property type="project" value="TreeGrafter"/>
</dbReference>
<dbReference type="SUPFAM" id="SSF55729">
    <property type="entry name" value="Acyl-CoA N-acyltransferases (Nat)"/>
    <property type="match status" value="1"/>
</dbReference>
<dbReference type="InterPro" id="IPR032308">
    <property type="entry name" value="TDBD"/>
</dbReference>
<dbReference type="Gene3D" id="3.40.630.30">
    <property type="match status" value="1"/>
</dbReference>
<dbReference type="GO" id="GO:0000977">
    <property type="term" value="F:RNA polymerase II transcription regulatory region sequence-specific DNA binding"/>
    <property type="evidence" value="ECO:0007669"/>
    <property type="project" value="TreeGrafter"/>
</dbReference>
<dbReference type="InterPro" id="IPR016181">
    <property type="entry name" value="Acyl_CoA_acyltransferase"/>
</dbReference>
<evidence type="ECO:0000256" key="6">
    <source>
        <dbReference type="PROSITE-ProRule" id="PRU00146"/>
    </source>
</evidence>
<name>A0AAD8KVK2_TARER</name>
<dbReference type="PANTHER" id="PTHR47025:SF26">
    <property type="entry name" value="ZINC FINGER, RING_FYVE_PHD-TYPE, ACYL-COA N-ACYLTRANSFERASE, JAS TPL-BINDING DOMAIN PROTEIN-RELATED"/>
    <property type="match status" value="1"/>
</dbReference>
<reference evidence="9" key="1">
    <citation type="journal article" date="2023" name="bioRxiv">
        <title>Improved chromosome-level genome assembly for marigold (Tagetes erecta).</title>
        <authorList>
            <person name="Jiang F."/>
            <person name="Yuan L."/>
            <person name="Wang S."/>
            <person name="Wang H."/>
            <person name="Xu D."/>
            <person name="Wang A."/>
            <person name="Fan W."/>
        </authorList>
    </citation>
    <scope>NUCLEOTIDE SEQUENCE</scope>
    <source>
        <strain evidence="9">WSJ</strain>
        <tissue evidence="9">Leaf</tissue>
    </source>
</reference>
<sequence>MDMDLNEDYSHQKVVKKPVNSNPKSTKRATKFASSKVNKKSKPTAKDEHKHSSLFAEGGLPDKTRVAYVSEGKKVLKGYKQGKGIFCFCCRTVISASQFEAHAGWSTRRKPYENIFTEKGISLHAYTYILKFTGKHPVKKNDDMCRVCKKGRDLLFCEGCPRSFHRECMPKTRPLLEKWFCKYCQDSMKCLKRIPKDVVDGTLSGSSSFEEVIKSCIRLINLDSLETHELVACALCRSCEFNEDGFTDKTAIVCEQCELEFHIGCLREHCIANLKALPPGSWFCSEECRRLNYVLEVLVTCGAQKVPDSLVSNMPNLNLNWIIVRGKNASEEDKLLLSEAAAVFQDGFQQITDVITGSDMLKAMIYGQKMGASDFAGMHCAMLLAESKVITAVLFRVFGHETAELPIVATSQQYKRKGYFKLFFTCFERLLSFLKVKKLVVPAAKEAKSMWTKKFGFRRITPLERTEYRNKQTAMVAFSDTCLLEKDVPKSGITFENNAFFSLSMG</sequence>
<keyword evidence="5" id="KW-0539">Nucleus</keyword>
<protein>
    <recommendedName>
        <fullName evidence="8">PHD-type domain-containing protein</fullName>
    </recommendedName>
</protein>
<dbReference type="Pfam" id="PF23209">
    <property type="entry name" value="IDM1_C"/>
    <property type="match status" value="1"/>
</dbReference>
<evidence type="ECO:0000256" key="1">
    <source>
        <dbReference type="ARBA" id="ARBA00004123"/>
    </source>
</evidence>
<evidence type="ECO:0000259" key="8">
    <source>
        <dbReference type="PROSITE" id="PS50016"/>
    </source>
</evidence>
<proteinExistence type="predicted"/>
<dbReference type="Gene3D" id="3.30.40.10">
    <property type="entry name" value="Zinc/RING finger domain, C3HC4 (zinc finger)"/>
    <property type="match status" value="2"/>
</dbReference>
<keyword evidence="10" id="KW-1185">Reference proteome</keyword>
<dbReference type="InterPro" id="IPR019787">
    <property type="entry name" value="Znf_PHD-finger"/>
</dbReference>
<dbReference type="InterPro" id="IPR001965">
    <property type="entry name" value="Znf_PHD"/>
</dbReference>
<dbReference type="GO" id="GO:0008270">
    <property type="term" value="F:zinc ion binding"/>
    <property type="evidence" value="ECO:0007669"/>
    <property type="project" value="UniProtKB-KW"/>
</dbReference>
<comment type="subcellular location">
    <subcellularLocation>
        <location evidence="1">Nucleus</location>
    </subcellularLocation>
</comment>
<dbReference type="Pfam" id="PF00628">
    <property type="entry name" value="PHD"/>
    <property type="match status" value="1"/>
</dbReference>
<organism evidence="9 10">
    <name type="scientific">Tagetes erecta</name>
    <name type="common">African marigold</name>
    <dbReference type="NCBI Taxonomy" id="13708"/>
    <lineage>
        <taxon>Eukaryota</taxon>
        <taxon>Viridiplantae</taxon>
        <taxon>Streptophyta</taxon>
        <taxon>Embryophyta</taxon>
        <taxon>Tracheophyta</taxon>
        <taxon>Spermatophyta</taxon>
        <taxon>Magnoliopsida</taxon>
        <taxon>eudicotyledons</taxon>
        <taxon>Gunneridae</taxon>
        <taxon>Pentapetalae</taxon>
        <taxon>asterids</taxon>
        <taxon>campanulids</taxon>
        <taxon>Asterales</taxon>
        <taxon>Asteraceae</taxon>
        <taxon>Asteroideae</taxon>
        <taxon>Heliantheae alliance</taxon>
        <taxon>Tageteae</taxon>
        <taxon>Tagetes</taxon>
    </lineage>
</organism>
<dbReference type="SMART" id="SM00249">
    <property type="entry name" value="PHD"/>
    <property type="match status" value="2"/>
</dbReference>
<dbReference type="PROSITE" id="PS50016">
    <property type="entry name" value="ZF_PHD_2"/>
    <property type="match status" value="1"/>
</dbReference>
<evidence type="ECO:0000313" key="10">
    <source>
        <dbReference type="Proteomes" id="UP001229421"/>
    </source>
</evidence>
<dbReference type="Pfam" id="PF16135">
    <property type="entry name" value="TDBD"/>
    <property type="match status" value="1"/>
</dbReference>
<dbReference type="InterPro" id="IPR019786">
    <property type="entry name" value="Zinc_finger_PHD-type_CS"/>
</dbReference>
<evidence type="ECO:0000256" key="2">
    <source>
        <dbReference type="ARBA" id="ARBA00022723"/>
    </source>
</evidence>
<evidence type="ECO:0000256" key="7">
    <source>
        <dbReference type="SAM" id="MobiDB-lite"/>
    </source>
</evidence>
<evidence type="ECO:0000313" key="9">
    <source>
        <dbReference type="EMBL" id="KAK1429444.1"/>
    </source>
</evidence>
<dbReference type="InterPro" id="IPR013083">
    <property type="entry name" value="Znf_RING/FYVE/PHD"/>
</dbReference>
<feature type="region of interest" description="Disordered" evidence="7">
    <location>
        <begin position="1"/>
        <end position="57"/>
    </location>
</feature>
<keyword evidence="4" id="KW-0862">Zinc</keyword>
<evidence type="ECO:0000256" key="3">
    <source>
        <dbReference type="ARBA" id="ARBA00022771"/>
    </source>
</evidence>
<accession>A0AAD8KVK2</accession>
<dbReference type="InterPro" id="IPR011011">
    <property type="entry name" value="Znf_FYVE_PHD"/>
</dbReference>
<dbReference type="GO" id="GO:0005634">
    <property type="term" value="C:nucleus"/>
    <property type="evidence" value="ECO:0007669"/>
    <property type="project" value="UniProtKB-SubCell"/>
</dbReference>
<dbReference type="SUPFAM" id="SSF57903">
    <property type="entry name" value="FYVE/PHD zinc finger"/>
    <property type="match status" value="2"/>
</dbReference>
<gene>
    <name evidence="9" type="ORF">QVD17_11653</name>
</gene>
<comment type="caution">
    <text evidence="9">The sequence shown here is derived from an EMBL/GenBank/DDBJ whole genome shotgun (WGS) entry which is preliminary data.</text>
</comment>
<dbReference type="GO" id="GO:0003682">
    <property type="term" value="F:chromatin binding"/>
    <property type="evidence" value="ECO:0007669"/>
    <property type="project" value="TreeGrafter"/>
</dbReference>
<dbReference type="GO" id="GO:0042393">
    <property type="term" value="F:histone binding"/>
    <property type="evidence" value="ECO:0007669"/>
    <property type="project" value="TreeGrafter"/>
</dbReference>
<dbReference type="InterPro" id="IPR056511">
    <property type="entry name" value="IDM1_C"/>
</dbReference>
<keyword evidence="2" id="KW-0479">Metal-binding</keyword>
<keyword evidence="3 6" id="KW-0863">Zinc-finger</keyword>
<dbReference type="AlphaFoldDB" id="A0AAD8KVK2"/>